<proteinExistence type="predicted"/>
<dbReference type="RefSeq" id="XP_013758532.1">
    <property type="nucleotide sequence ID" value="XM_013903078.1"/>
</dbReference>
<keyword evidence="3" id="KW-1185">Reference proteome</keyword>
<dbReference type="EMBL" id="GL349451">
    <property type="protein sequence ID" value="KNC48415.1"/>
    <property type="molecule type" value="Genomic_DNA"/>
</dbReference>
<evidence type="ECO:0000313" key="2">
    <source>
        <dbReference type="EMBL" id="KNC48415.1"/>
    </source>
</evidence>
<accession>A0A0L0D853</accession>
<dbReference type="InterPro" id="IPR011992">
    <property type="entry name" value="EF-hand-dom_pair"/>
</dbReference>
<feature type="region of interest" description="Disordered" evidence="1">
    <location>
        <begin position="1"/>
        <end position="72"/>
    </location>
</feature>
<evidence type="ECO:0008006" key="4">
    <source>
        <dbReference type="Google" id="ProtNLM"/>
    </source>
</evidence>
<evidence type="ECO:0000256" key="1">
    <source>
        <dbReference type="SAM" id="MobiDB-lite"/>
    </source>
</evidence>
<sequence length="163" mass="16005">MSGRRSAGRSGGRSNGGGLGGSGGGGGGGGRRARGRGGRSGKGGGVGGGGDGGGGGGGGGGSLEELDDGTTPLEEIRARFSPAQMKEVRSIFALLAGDDGTIGNNDLMAAMVDVGTDPSEAEVSDLILYASSTENMSGRLTFDDFLRCMAGLYFDDSFEAGTL</sequence>
<dbReference type="SUPFAM" id="SSF47473">
    <property type="entry name" value="EF-hand"/>
    <property type="match status" value="1"/>
</dbReference>
<gene>
    <name evidence="2" type="ORF">AMSG_04863</name>
</gene>
<feature type="compositionally biased region" description="Gly residues" evidence="1">
    <location>
        <begin position="40"/>
        <end position="62"/>
    </location>
</feature>
<evidence type="ECO:0000313" key="3">
    <source>
        <dbReference type="Proteomes" id="UP000054408"/>
    </source>
</evidence>
<name>A0A0L0D853_THETB</name>
<organism evidence="2 3">
    <name type="scientific">Thecamonas trahens ATCC 50062</name>
    <dbReference type="NCBI Taxonomy" id="461836"/>
    <lineage>
        <taxon>Eukaryota</taxon>
        <taxon>Apusozoa</taxon>
        <taxon>Apusomonadida</taxon>
        <taxon>Apusomonadidae</taxon>
        <taxon>Thecamonas</taxon>
    </lineage>
</organism>
<dbReference type="STRING" id="461836.A0A0L0D853"/>
<feature type="non-terminal residue" evidence="2">
    <location>
        <position position="1"/>
    </location>
</feature>
<feature type="compositionally biased region" description="Gly residues" evidence="1">
    <location>
        <begin position="9"/>
        <end position="30"/>
    </location>
</feature>
<dbReference type="AlphaFoldDB" id="A0A0L0D853"/>
<reference evidence="2 3" key="1">
    <citation type="submission" date="2010-05" db="EMBL/GenBank/DDBJ databases">
        <title>The Genome Sequence of Thecamonas trahens ATCC 50062.</title>
        <authorList>
            <consortium name="The Broad Institute Genome Sequencing Platform"/>
            <person name="Russ C."/>
            <person name="Cuomo C."/>
            <person name="Shea T."/>
            <person name="Young S.K."/>
            <person name="Zeng Q."/>
            <person name="Koehrsen M."/>
            <person name="Haas B."/>
            <person name="Borodovsky M."/>
            <person name="Guigo R."/>
            <person name="Alvarado L."/>
            <person name="Berlin A."/>
            <person name="Bochicchio J."/>
            <person name="Borenstein D."/>
            <person name="Chapman S."/>
            <person name="Chen Z."/>
            <person name="Freedman E."/>
            <person name="Gellesch M."/>
            <person name="Goldberg J."/>
            <person name="Griggs A."/>
            <person name="Gujja S."/>
            <person name="Heilman E."/>
            <person name="Heiman D."/>
            <person name="Hepburn T."/>
            <person name="Howarth C."/>
            <person name="Jen D."/>
            <person name="Larson L."/>
            <person name="Mehta T."/>
            <person name="Park D."/>
            <person name="Pearson M."/>
            <person name="Roberts A."/>
            <person name="Saif S."/>
            <person name="Shenoy N."/>
            <person name="Sisk P."/>
            <person name="Stolte C."/>
            <person name="Sykes S."/>
            <person name="Thomson T."/>
            <person name="Walk T."/>
            <person name="White J."/>
            <person name="Yandava C."/>
            <person name="Burger G."/>
            <person name="Gray M.W."/>
            <person name="Holland P.W.H."/>
            <person name="King N."/>
            <person name="Lang F.B.F."/>
            <person name="Roger A.J."/>
            <person name="Ruiz-Trillo I."/>
            <person name="Lander E."/>
            <person name="Nusbaum C."/>
        </authorList>
    </citation>
    <scope>NUCLEOTIDE SEQUENCE [LARGE SCALE GENOMIC DNA]</scope>
    <source>
        <strain evidence="2 3">ATCC 50062</strain>
    </source>
</reference>
<dbReference type="Gene3D" id="1.10.238.10">
    <property type="entry name" value="EF-hand"/>
    <property type="match status" value="1"/>
</dbReference>
<dbReference type="GeneID" id="25564382"/>
<protein>
    <recommendedName>
        <fullName evidence="4">EF-hand domain-containing protein</fullName>
    </recommendedName>
</protein>
<dbReference type="Proteomes" id="UP000054408">
    <property type="component" value="Unassembled WGS sequence"/>
</dbReference>